<keyword evidence="2" id="KW-1185">Reference proteome</keyword>
<evidence type="ECO:0000313" key="2">
    <source>
        <dbReference type="Proteomes" id="UP001165488"/>
    </source>
</evidence>
<proteinExistence type="predicted"/>
<evidence type="ECO:0008006" key="3">
    <source>
        <dbReference type="Google" id="ProtNLM"/>
    </source>
</evidence>
<dbReference type="RefSeq" id="WP_241276623.1">
    <property type="nucleotide sequence ID" value="NZ_JAKZGS010000028.1"/>
</dbReference>
<accession>A0ABS9UU31</accession>
<gene>
    <name evidence="1" type="ORF">MM236_19195</name>
</gene>
<evidence type="ECO:0000313" key="1">
    <source>
        <dbReference type="EMBL" id="MCH7400130.1"/>
    </source>
</evidence>
<sequence length="458" mass="47674">MKLGFRKYLEVPGAFIPNSLNFKKGVSDDRVKLYISDTSGTGFKVGIQDESEVRNTPLTGFSVGANAAIAAADNILQAFEKAQGQINNLSSAVASGIKVPMPLNASANPNYPAAQAGDSYYITVAGKVGGASGLDVREGDKIIALQNNSGGTQAQVGANWYVVRGLSGNATTTTNGVGRIATLAEAVTGSDNFAWITSAVLASRIATREPAFTKNTGFNRNFGTAANTVAQGNDSRIVNGQTAFGWGNHVDAGYAIIGTAGGQVRNNTALDARYQAILSNPVTGIGTSGQVAFWTGAGTQGGDSGLVWFNSEKRLAIIGNQTANPLLILSNYSNGVLRQPFIELEGSSTFGAVGNNIRITCLADGANGSSAIGFSNRSGGGSFLLRWSILSSGILQSNGAQTIETSEGALTLQGNGGDLNYNAPNGQGDYVTLSSNSFRRRTAAQVREEIMVWDVVEW</sequence>
<comment type="caution">
    <text evidence="1">The sequence shown here is derived from an EMBL/GenBank/DDBJ whole genome shotgun (WGS) entry which is preliminary data.</text>
</comment>
<dbReference type="EMBL" id="JAKZGS010000028">
    <property type="protein sequence ID" value="MCH7400130.1"/>
    <property type="molecule type" value="Genomic_DNA"/>
</dbReference>
<reference evidence="1" key="1">
    <citation type="submission" date="2022-03" db="EMBL/GenBank/DDBJ databases">
        <title>De novo assembled genomes of Belliella spp. (Cyclobacteriaceae) strains.</title>
        <authorList>
            <person name="Szabo A."/>
            <person name="Korponai K."/>
            <person name="Felfoldi T."/>
        </authorList>
    </citation>
    <scope>NUCLEOTIDE SEQUENCE</scope>
    <source>
        <strain evidence="1">DSM 107340</strain>
    </source>
</reference>
<name>A0ABS9UU31_9BACT</name>
<protein>
    <recommendedName>
        <fullName evidence="3">Tail fiber protein</fullName>
    </recommendedName>
</protein>
<dbReference type="Proteomes" id="UP001165488">
    <property type="component" value="Unassembled WGS sequence"/>
</dbReference>
<organism evidence="1 2">
    <name type="scientific">Belliella calami</name>
    <dbReference type="NCBI Taxonomy" id="2923436"/>
    <lineage>
        <taxon>Bacteria</taxon>
        <taxon>Pseudomonadati</taxon>
        <taxon>Bacteroidota</taxon>
        <taxon>Cytophagia</taxon>
        <taxon>Cytophagales</taxon>
        <taxon>Cyclobacteriaceae</taxon>
        <taxon>Belliella</taxon>
    </lineage>
</organism>